<gene>
    <name evidence="4" type="ORF">EGYM00163_LOCUS1760</name>
</gene>
<keyword evidence="2" id="KW-1133">Transmembrane helix</keyword>
<reference evidence="4" key="1">
    <citation type="submission" date="2021-01" db="EMBL/GenBank/DDBJ databases">
        <authorList>
            <person name="Corre E."/>
            <person name="Pelletier E."/>
            <person name="Niang G."/>
            <person name="Scheremetjew M."/>
            <person name="Finn R."/>
            <person name="Kale V."/>
            <person name="Holt S."/>
            <person name="Cochrane G."/>
            <person name="Meng A."/>
            <person name="Brown T."/>
            <person name="Cohen L."/>
        </authorList>
    </citation>
    <scope>NUCLEOTIDE SEQUENCE</scope>
    <source>
        <strain evidence="4">CCMP1594</strain>
    </source>
</reference>
<dbReference type="EMBL" id="HBJA01005308">
    <property type="protein sequence ID" value="CAE0790646.1"/>
    <property type="molecule type" value="Transcribed_RNA"/>
</dbReference>
<evidence type="ECO:0000256" key="3">
    <source>
        <dbReference type="SAM" id="SignalP"/>
    </source>
</evidence>
<keyword evidence="3" id="KW-0732">Signal</keyword>
<keyword evidence="2" id="KW-0812">Transmembrane</keyword>
<accession>A0A7S4C926</accession>
<protein>
    <submittedName>
        <fullName evidence="4">Uncharacterized protein</fullName>
    </submittedName>
</protein>
<evidence type="ECO:0000256" key="2">
    <source>
        <dbReference type="SAM" id="Phobius"/>
    </source>
</evidence>
<feature type="transmembrane region" description="Helical" evidence="2">
    <location>
        <begin position="497"/>
        <end position="521"/>
    </location>
</feature>
<sequence>MMGVFHCKPHVLLTLISLCLCLAKDCSFSFQEAHVVGYGELLSYPGLWNNQGSTVLSVDRNNGNVLLYPQMQSGAKFWDNVANQSFIVDARKEIFLFFGSDGSHKWTAEAYSSTFPVVEDDVYILNEQEITKLGKADGETVWVSQFCTEYRSSGVKKVSDIFPVVHGDSDKVLAVGLLMTGRGWCQITVGGKVHNFTSDHPYDTDFSTPYIVYVLKSDGQALNYTKFAEVEADLVRSALRNGDTVTFLGMVMNSYDATVQHITQQSSDGHKKWVTTIRTPHEHNFLWSQSYADATNDHVLFISDPMSSLQLKAKDKDRELKHKGLLFGGIDVTTGAIAWQTAIEYKGVITSTFIQYMDKGLVVLGAIWDGEDDLDFGNVQLNRIHRPVQGMLGFFAVYDQANDVFLFVQEVAPELVYPGHHVGFFKLPDGTFEIVACPAFWDAAPRRLVDNEHSVELPRPETDSVVLVRYLYSACGSGATSRPHGRHHGARAASGKVATFMIVVLSVAFVLTLGAGGVLILKKQGYSLPDLGIPNLFGKGRGSYFLAATGDDDEDDDPLGDIDYGNDPL</sequence>
<feature type="chain" id="PRO_5031025974" evidence="3">
    <location>
        <begin position="24"/>
        <end position="569"/>
    </location>
</feature>
<dbReference type="AlphaFoldDB" id="A0A7S4C926"/>
<evidence type="ECO:0000256" key="1">
    <source>
        <dbReference type="SAM" id="MobiDB-lite"/>
    </source>
</evidence>
<evidence type="ECO:0000313" key="4">
    <source>
        <dbReference type="EMBL" id="CAE0790646.1"/>
    </source>
</evidence>
<feature type="signal peptide" evidence="3">
    <location>
        <begin position="1"/>
        <end position="23"/>
    </location>
</feature>
<name>A0A7S4C926_9EUGL</name>
<organism evidence="4">
    <name type="scientific">Eutreptiella gymnastica</name>
    <dbReference type="NCBI Taxonomy" id="73025"/>
    <lineage>
        <taxon>Eukaryota</taxon>
        <taxon>Discoba</taxon>
        <taxon>Euglenozoa</taxon>
        <taxon>Euglenida</taxon>
        <taxon>Spirocuta</taxon>
        <taxon>Euglenophyceae</taxon>
        <taxon>Eutreptiales</taxon>
        <taxon>Eutreptiaceae</taxon>
        <taxon>Eutreptiella</taxon>
    </lineage>
</organism>
<keyword evidence="2" id="KW-0472">Membrane</keyword>
<feature type="compositionally biased region" description="Acidic residues" evidence="1">
    <location>
        <begin position="550"/>
        <end position="560"/>
    </location>
</feature>
<feature type="region of interest" description="Disordered" evidence="1">
    <location>
        <begin position="548"/>
        <end position="569"/>
    </location>
</feature>
<proteinExistence type="predicted"/>